<organism evidence="1 2">
    <name type="scientific">Candolleomyces eurysporus</name>
    <dbReference type="NCBI Taxonomy" id="2828524"/>
    <lineage>
        <taxon>Eukaryota</taxon>
        <taxon>Fungi</taxon>
        <taxon>Dikarya</taxon>
        <taxon>Basidiomycota</taxon>
        <taxon>Agaricomycotina</taxon>
        <taxon>Agaricomycetes</taxon>
        <taxon>Agaricomycetidae</taxon>
        <taxon>Agaricales</taxon>
        <taxon>Agaricineae</taxon>
        <taxon>Psathyrellaceae</taxon>
        <taxon>Candolleomyces</taxon>
    </lineage>
</organism>
<dbReference type="OrthoDB" id="10257471at2759"/>
<dbReference type="SUPFAM" id="SSF52047">
    <property type="entry name" value="RNI-like"/>
    <property type="match status" value="1"/>
</dbReference>
<dbReference type="PANTHER" id="PTHR13318">
    <property type="entry name" value="PARTNER OF PAIRED, ISOFORM B-RELATED"/>
    <property type="match status" value="1"/>
</dbReference>
<dbReference type="EMBL" id="JANBPK010000806">
    <property type="protein sequence ID" value="KAJ2931640.1"/>
    <property type="molecule type" value="Genomic_DNA"/>
</dbReference>
<keyword evidence="2" id="KW-1185">Reference proteome</keyword>
<dbReference type="Proteomes" id="UP001140091">
    <property type="component" value="Unassembled WGS sequence"/>
</dbReference>
<gene>
    <name evidence="1" type="ORF">H1R20_g5363</name>
</gene>
<evidence type="ECO:0000313" key="1">
    <source>
        <dbReference type="EMBL" id="KAJ2931640.1"/>
    </source>
</evidence>
<dbReference type="InterPro" id="IPR032675">
    <property type="entry name" value="LRR_dom_sf"/>
</dbReference>
<dbReference type="AlphaFoldDB" id="A0A9W8MH05"/>
<comment type="caution">
    <text evidence="1">The sequence shown here is derived from an EMBL/GenBank/DDBJ whole genome shotgun (WGS) entry which is preliminary data.</text>
</comment>
<reference evidence="1" key="1">
    <citation type="submission" date="2022-06" db="EMBL/GenBank/DDBJ databases">
        <title>Genome Sequence of Candolleomyces eurysporus.</title>
        <authorList>
            <person name="Buettner E."/>
        </authorList>
    </citation>
    <scope>NUCLEOTIDE SEQUENCE</scope>
    <source>
        <strain evidence="1">VTCC 930004</strain>
    </source>
</reference>
<proteinExistence type="predicted"/>
<dbReference type="GO" id="GO:0019005">
    <property type="term" value="C:SCF ubiquitin ligase complex"/>
    <property type="evidence" value="ECO:0007669"/>
    <property type="project" value="TreeGrafter"/>
</dbReference>
<protein>
    <recommendedName>
        <fullName evidence="3">RNI-like protein</fullName>
    </recommendedName>
</protein>
<dbReference type="InterPro" id="IPR006553">
    <property type="entry name" value="Leu-rich_rpt_Cys-con_subtyp"/>
</dbReference>
<name>A0A9W8MH05_9AGAR</name>
<dbReference type="Gene3D" id="3.80.10.10">
    <property type="entry name" value="Ribonuclease Inhibitor"/>
    <property type="match status" value="1"/>
</dbReference>
<evidence type="ECO:0008006" key="3">
    <source>
        <dbReference type="Google" id="ProtNLM"/>
    </source>
</evidence>
<feature type="non-terminal residue" evidence="1">
    <location>
        <position position="200"/>
    </location>
</feature>
<dbReference type="SMART" id="SM00367">
    <property type="entry name" value="LRR_CC"/>
    <property type="match status" value="3"/>
</dbReference>
<evidence type="ECO:0000313" key="2">
    <source>
        <dbReference type="Proteomes" id="UP001140091"/>
    </source>
</evidence>
<sequence length="200" mass="22230">MIQSLHEDMFRISDKLPTEEEQRRVRHLVLQNPGEDGAFTDDKLALTFSRCPHLETVALSGAPETTDRTIVLLAQNATNLHGLNISNCVEVTDVGLLELTNKSLPLQWLILNGVKGLTDPSISAVAKTCSRLTELELCDLPLLTPVSVRDIWSYSRFVSAKALHLLRLVPSFIGCSLTNHFIFWVQETSHTAIGQLPTFI</sequence>
<accession>A0A9W8MH05</accession>
<dbReference type="GO" id="GO:0031146">
    <property type="term" value="P:SCF-dependent proteasomal ubiquitin-dependent protein catabolic process"/>
    <property type="evidence" value="ECO:0007669"/>
    <property type="project" value="TreeGrafter"/>
</dbReference>
<dbReference type="PANTHER" id="PTHR13318:SF190">
    <property type="entry name" value="PARTNER OF PAIRED, ISOFORM B"/>
    <property type="match status" value="1"/>
</dbReference>